<dbReference type="Proteomes" id="UP000322644">
    <property type="component" value="Chromosome"/>
</dbReference>
<dbReference type="AlphaFoldDB" id="A0A1C0B192"/>
<sequence length="37" mass="4293">MFENPPTLTFIFQTIAVVLALSAIGVYFVKRYEKKEK</sequence>
<proteinExistence type="predicted"/>
<reference evidence="3 5" key="2">
    <citation type="submission" date="2019-09" db="EMBL/GenBank/DDBJ databases">
        <title>Complete genome sequencing of four Arcobacter species reveals a diverse suite of mobile elements.</title>
        <authorList>
            <person name="Miller W.G."/>
            <person name="Yee E."/>
            <person name="Bono J.L."/>
        </authorList>
    </citation>
    <scope>NUCLEOTIDE SEQUENCE [LARGE SCALE GENOMIC DNA]</scope>
    <source>
        <strain evidence="3 5">CCUG 56899</strain>
    </source>
</reference>
<evidence type="ECO:0000313" key="2">
    <source>
        <dbReference type="EMBL" id="OCL93625.1"/>
    </source>
</evidence>
<keyword evidence="1" id="KW-0472">Membrane</keyword>
<dbReference type="Proteomes" id="UP000093159">
    <property type="component" value="Unassembled WGS sequence"/>
</dbReference>
<dbReference type="KEGG" id="apoc:APORC_0425"/>
<evidence type="ECO:0000313" key="4">
    <source>
        <dbReference type="Proteomes" id="UP000093159"/>
    </source>
</evidence>
<evidence type="ECO:0000313" key="3">
    <source>
        <dbReference type="EMBL" id="QEP40047.1"/>
    </source>
</evidence>
<protein>
    <submittedName>
        <fullName evidence="3">Uncharacterized protein</fullName>
    </submittedName>
</protein>
<evidence type="ECO:0000256" key="1">
    <source>
        <dbReference type="SAM" id="Phobius"/>
    </source>
</evidence>
<keyword evidence="4" id="KW-1185">Reference proteome</keyword>
<reference evidence="2 4" key="1">
    <citation type="submission" date="2015-05" db="EMBL/GenBank/DDBJ databases">
        <authorList>
            <person name="Rovetto F."/>
            <person name="Cocolin L."/>
            <person name="Illeghems K."/>
            <person name="Van Nieuwerburgh F."/>
            <person name="Houf K."/>
        </authorList>
    </citation>
    <scope>NUCLEOTIDE SEQUENCE [LARGE SCALE GENOMIC DNA]</scope>
    <source>
        <strain evidence="2 4">117434</strain>
    </source>
</reference>
<reference evidence="3 5" key="3">
    <citation type="submission" date="2019-09" db="EMBL/GenBank/DDBJ databases">
        <title>Taxonomic note: a critical rebuttal of the proposed division of the genus Arcobacter into six genera, emended descriptions of Arcobacter anaerophilus and the genus Arcobacter, and an assessment of genus-level boundaries for Epsilonproteobacteria using in silico genomic comparator tools.</title>
        <authorList>
            <person name="On S.L.W."/>
            <person name="Miller W.G."/>
            <person name="Biggs P."/>
            <person name="Cornelius A."/>
            <person name="Vandamme P."/>
        </authorList>
    </citation>
    <scope>NUCLEOTIDE SEQUENCE [LARGE SCALE GENOMIC DNA]</scope>
    <source>
        <strain evidence="3 5">CCUG 56899</strain>
    </source>
</reference>
<dbReference type="EMBL" id="LDIR01000001">
    <property type="protein sequence ID" value="OCL93625.1"/>
    <property type="molecule type" value="Genomic_DNA"/>
</dbReference>
<keyword evidence="1" id="KW-0812">Transmembrane</keyword>
<gene>
    <name evidence="2" type="ORF">AAX28_01176</name>
    <name evidence="3" type="ORF">APORC_0425</name>
</gene>
<dbReference type="EMBL" id="CP036246">
    <property type="protein sequence ID" value="QEP40047.1"/>
    <property type="molecule type" value="Genomic_DNA"/>
</dbReference>
<evidence type="ECO:0000313" key="5">
    <source>
        <dbReference type="Proteomes" id="UP000322644"/>
    </source>
</evidence>
<name>A0A1C0B192_9BACT</name>
<accession>A0A1C0B192</accession>
<organism evidence="3 5">
    <name type="scientific">Arcobacter porcinus</name>
    <dbReference type="NCBI Taxonomy" id="1935204"/>
    <lineage>
        <taxon>Bacteria</taxon>
        <taxon>Pseudomonadati</taxon>
        <taxon>Campylobacterota</taxon>
        <taxon>Epsilonproteobacteria</taxon>
        <taxon>Campylobacterales</taxon>
        <taxon>Arcobacteraceae</taxon>
        <taxon>Arcobacter</taxon>
    </lineage>
</organism>
<keyword evidence="1" id="KW-1133">Transmembrane helix</keyword>
<feature type="transmembrane region" description="Helical" evidence="1">
    <location>
        <begin position="6"/>
        <end position="29"/>
    </location>
</feature>